<keyword evidence="3" id="KW-1185">Reference proteome</keyword>
<dbReference type="PATRIC" id="fig|869719.3.peg.3113"/>
<reference evidence="2 3" key="1">
    <citation type="journal article" date="2016" name="Front. Microbiol.">
        <title>Genomic Resource of Rice Seed Associated Bacteria.</title>
        <authorList>
            <person name="Midha S."/>
            <person name="Bansal K."/>
            <person name="Sharma S."/>
            <person name="Kumar N."/>
            <person name="Patil P.P."/>
            <person name="Chaudhry V."/>
            <person name="Patil P.B."/>
        </authorList>
    </citation>
    <scope>NUCLEOTIDE SEQUENCE [LARGE SCALE GENOMIC DNA]</scope>
    <source>
        <strain evidence="2 3">NS334</strain>
    </source>
</reference>
<comment type="caution">
    <text evidence="2">The sequence shown here is derived from an EMBL/GenBank/DDBJ whole genome shotgun (WGS) entry which is preliminary data.</text>
</comment>
<gene>
    <name evidence="2" type="ORF">NS334_14685</name>
</gene>
<evidence type="ECO:0008006" key="4">
    <source>
        <dbReference type="Google" id="ProtNLM"/>
    </source>
</evidence>
<feature type="compositionally biased region" description="Basic and acidic residues" evidence="1">
    <location>
        <begin position="1"/>
        <end position="40"/>
    </location>
</feature>
<evidence type="ECO:0000313" key="3">
    <source>
        <dbReference type="Proteomes" id="UP000074310"/>
    </source>
</evidence>
<dbReference type="Proteomes" id="UP000074310">
    <property type="component" value="Unassembled WGS sequence"/>
</dbReference>
<feature type="compositionally biased region" description="Low complexity" evidence="1">
    <location>
        <begin position="45"/>
        <end position="100"/>
    </location>
</feature>
<protein>
    <recommendedName>
        <fullName evidence="4">DUF2934 domain-containing protein</fullName>
    </recommendedName>
</protein>
<dbReference type="AlphaFoldDB" id="A0A147HWX9"/>
<feature type="region of interest" description="Disordered" evidence="1">
    <location>
        <begin position="1"/>
        <end position="109"/>
    </location>
</feature>
<accession>A0A147HWX9</accession>
<organism evidence="2 3">
    <name type="scientific">Sphingomonas endophytica</name>
    <dbReference type="NCBI Taxonomy" id="869719"/>
    <lineage>
        <taxon>Bacteria</taxon>
        <taxon>Pseudomonadati</taxon>
        <taxon>Pseudomonadota</taxon>
        <taxon>Alphaproteobacteria</taxon>
        <taxon>Sphingomonadales</taxon>
        <taxon>Sphingomonadaceae</taxon>
        <taxon>Sphingomonas</taxon>
    </lineage>
</organism>
<name>A0A147HWX9_9SPHN</name>
<dbReference type="InterPro" id="IPR021327">
    <property type="entry name" value="DUF2934"/>
</dbReference>
<dbReference type="Pfam" id="PF11154">
    <property type="entry name" value="DUF2934"/>
    <property type="match status" value="1"/>
</dbReference>
<evidence type="ECO:0000313" key="2">
    <source>
        <dbReference type="EMBL" id="KTT69413.1"/>
    </source>
</evidence>
<dbReference type="RefSeq" id="WP_058756714.1">
    <property type="nucleotide sequence ID" value="NZ_LDTB01000070.1"/>
</dbReference>
<evidence type="ECO:0000256" key="1">
    <source>
        <dbReference type="SAM" id="MobiDB-lite"/>
    </source>
</evidence>
<dbReference type="EMBL" id="LDTB01000070">
    <property type="protein sequence ID" value="KTT69413.1"/>
    <property type="molecule type" value="Genomic_DNA"/>
</dbReference>
<proteinExistence type="predicted"/>
<sequence>MADDRNARVREHAYRLWQKEGEPHGRDRDHWEQAERDIGHDGPSAEEAPAPAPSSQAEVAASAPVTADASSVSDGGASETPSPTPPAAKAAAGKSTPAKKPTTRRKRTE</sequence>